<dbReference type="OrthoDB" id="346907at2759"/>
<dbReference type="EMBL" id="KV918817">
    <property type="protein sequence ID" value="OSX78246.1"/>
    <property type="molecule type" value="Genomic_DNA"/>
</dbReference>
<dbReference type="Pfam" id="PF07714">
    <property type="entry name" value="PK_Tyr_Ser-Thr"/>
    <property type="match status" value="1"/>
</dbReference>
<organism evidence="2 3">
    <name type="scientific">Porphyra umbilicalis</name>
    <name type="common">Purple laver</name>
    <name type="synonym">Red alga</name>
    <dbReference type="NCBI Taxonomy" id="2786"/>
    <lineage>
        <taxon>Eukaryota</taxon>
        <taxon>Rhodophyta</taxon>
        <taxon>Bangiophyceae</taxon>
        <taxon>Bangiales</taxon>
        <taxon>Bangiaceae</taxon>
        <taxon>Porphyra</taxon>
    </lineage>
</organism>
<reference evidence="2 3" key="1">
    <citation type="submission" date="2017-03" db="EMBL/GenBank/DDBJ databases">
        <title>WGS assembly of Porphyra umbilicalis.</title>
        <authorList>
            <person name="Brawley S.H."/>
            <person name="Blouin N.A."/>
            <person name="Ficko-Blean E."/>
            <person name="Wheeler G.L."/>
            <person name="Lohr M."/>
            <person name="Goodson H.V."/>
            <person name="Jenkins J.W."/>
            <person name="Blaby-Haas C.E."/>
            <person name="Helliwell K.E."/>
            <person name="Chan C."/>
            <person name="Marriage T."/>
            <person name="Bhattacharya D."/>
            <person name="Klein A.S."/>
            <person name="Badis Y."/>
            <person name="Brodie J."/>
            <person name="Cao Y."/>
            <person name="Collen J."/>
            <person name="Dittami S.M."/>
            <person name="Gachon C.M."/>
            <person name="Green B.R."/>
            <person name="Karpowicz S."/>
            <person name="Kim J.W."/>
            <person name="Kudahl U."/>
            <person name="Lin S."/>
            <person name="Michel G."/>
            <person name="Mittag M."/>
            <person name="Olson B.J."/>
            <person name="Pangilinan J."/>
            <person name="Peng Y."/>
            <person name="Qiu H."/>
            <person name="Shu S."/>
            <person name="Singer J.T."/>
            <person name="Smith A.G."/>
            <person name="Sprecher B.N."/>
            <person name="Wagner V."/>
            <person name="Wang W."/>
            <person name="Wang Z.-Y."/>
            <person name="Yan J."/>
            <person name="Yarish C."/>
            <person name="Zoeuner-Riek S."/>
            <person name="Zhuang Y."/>
            <person name="Zou Y."/>
            <person name="Lindquist E.A."/>
            <person name="Grimwood J."/>
            <person name="Barry K."/>
            <person name="Rokhsar D.S."/>
            <person name="Schmutz J."/>
            <person name="Stiller J.W."/>
            <person name="Grossman A.R."/>
            <person name="Prochnik S.E."/>
        </authorList>
    </citation>
    <scope>NUCLEOTIDE SEQUENCE [LARGE SCALE GENOMIC DNA]</scope>
    <source>
        <strain evidence="2">4086291</strain>
    </source>
</reference>
<evidence type="ECO:0000259" key="1">
    <source>
        <dbReference type="PROSITE" id="PS50011"/>
    </source>
</evidence>
<dbReference type="PANTHER" id="PTHR44329">
    <property type="entry name" value="SERINE/THREONINE-PROTEIN KINASE TNNI3K-RELATED"/>
    <property type="match status" value="1"/>
</dbReference>
<feature type="domain" description="Protein kinase" evidence="1">
    <location>
        <begin position="55"/>
        <end position="433"/>
    </location>
</feature>
<protein>
    <recommendedName>
        <fullName evidence="1">Protein kinase domain-containing protein</fullName>
    </recommendedName>
</protein>
<dbReference type="GO" id="GO:0004674">
    <property type="term" value="F:protein serine/threonine kinase activity"/>
    <property type="evidence" value="ECO:0007669"/>
    <property type="project" value="TreeGrafter"/>
</dbReference>
<dbReference type="InterPro" id="IPR011009">
    <property type="entry name" value="Kinase-like_dom_sf"/>
</dbReference>
<gene>
    <name evidence="2" type="ORF">BU14_0115s0017</name>
</gene>
<sequence length="444" mass="46789">MATGLESRRAGALRSTAVAAPDIGANDSIVASTTAAPAAASSAVAGDLPTSSVEIKDHRSFARGGFSTIVAGTFLDPAAGSNCVAIKVALKCAAVKDNCHPGASDASLSDCLLRKEAYLYDYLKHPALLRCFGSLTTAGGKHALVLELMEGGSLQKVVTEARRVAAARTAGATARFIPAFLSDHWLVQKLRTAVAYRITTTPVATAPPPTSRVAASTTMAVANVAHALLPAAFTARVLRDVASALTYLHELQHAHGDVQKGNVLLEVTPDAWLSATDVDDDGWRDLARPIARLSDLGTVRDLRIPGDLPSIYMPVPGVRSWPATQVFTSPAISAPEVLRGAPKCILKPWTPMSDVWSWGVLTWELTTGKEAWSDLRSIVCVRRRVLAGKDLQWPDTAPAGFDAVQKLGQSALARDADARPSSRQLLVAMNAVVASLDVGRPSGL</sequence>
<dbReference type="PROSITE" id="PS50011">
    <property type="entry name" value="PROTEIN_KINASE_DOM"/>
    <property type="match status" value="1"/>
</dbReference>
<keyword evidence="3" id="KW-1185">Reference proteome</keyword>
<dbReference type="Gene3D" id="1.10.510.10">
    <property type="entry name" value="Transferase(Phosphotransferase) domain 1"/>
    <property type="match status" value="2"/>
</dbReference>
<dbReference type="AlphaFoldDB" id="A0A1X6PBX9"/>
<dbReference type="GO" id="GO:0005524">
    <property type="term" value="F:ATP binding"/>
    <property type="evidence" value="ECO:0007669"/>
    <property type="project" value="InterPro"/>
</dbReference>
<evidence type="ECO:0000313" key="3">
    <source>
        <dbReference type="Proteomes" id="UP000218209"/>
    </source>
</evidence>
<accession>A0A1X6PBX9</accession>
<name>A0A1X6PBX9_PORUM</name>
<dbReference type="InterPro" id="IPR001245">
    <property type="entry name" value="Ser-Thr/Tyr_kinase_cat_dom"/>
</dbReference>
<dbReference type="Proteomes" id="UP000218209">
    <property type="component" value="Unassembled WGS sequence"/>
</dbReference>
<dbReference type="InterPro" id="IPR000719">
    <property type="entry name" value="Prot_kinase_dom"/>
</dbReference>
<proteinExistence type="predicted"/>
<dbReference type="InterPro" id="IPR051681">
    <property type="entry name" value="Ser/Thr_Kinases-Pseudokinases"/>
</dbReference>
<dbReference type="SUPFAM" id="SSF56112">
    <property type="entry name" value="Protein kinase-like (PK-like)"/>
    <property type="match status" value="1"/>
</dbReference>
<evidence type="ECO:0000313" key="2">
    <source>
        <dbReference type="EMBL" id="OSX78246.1"/>
    </source>
</evidence>